<name>A0A9J6B0D1_SOLCO</name>
<reference evidence="1 2" key="1">
    <citation type="submission" date="2020-09" db="EMBL/GenBank/DDBJ databases">
        <title>De no assembly of potato wild relative species, Solanum commersonii.</title>
        <authorList>
            <person name="Cho K."/>
        </authorList>
    </citation>
    <scope>NUCLEOTIDE SEQUENCE [LARGE SCALE GENOMIC DNA]</scope>
    <source>
        <strain evidence="1">LZ3.2</strain>
        <tissue evidence="1">Leaf</tissue>
    </source>
</reference>
<dbReference type="AlphaFoldDB" id="A0A9J6B0D1"/>
<dbReference type="Proteomes" id="UP000824120">
    <property type="component" value="Chromosome 1"/>
</dbReference>
<organism evidence="1 2">
    <name type="scientific">Solanum commersonii</name>
    <name type="common">Commerson's wild potato</name>
    <name type="synonym">Commerson's nightshade</name>
    <dbReference type="NCBI Taxonomy" id="4109"/>
    <lineage>
        <taxon>Eukaryota</taxon>
        <taxon>Viridiplantae</taxon>
        <taxon>Streptophyta</taxon>
        <taxon>Embryophyta</taxon>
        <taxon>Tracheophyta</taxon>
        <taxon>Spermatophyta</taxon>
        <taxon>Magnoliopsida</taxon>
        <taxon>eudicotyledons</taxon>
        <taxon>Gunneridae</taxon>
        <taxon>Pentapetalae</taxon>
        <taxon>asterids</taxon>
        <taxon>lamiids</taxon>
        <taxon>Solanales</taxon>
        <taxon>Solanaceae</taxon>
        <taxon>Solanoideae</taxon>
        <taxon>Solaneae</taxon>
        <taxon>Solanum</taxon>
    </lineage>
</organism>
<gene>
    <name evidence="1" type="ORF">H5410_001524</name>
</gene>
<protein>
    <submittedName>
        <fullName evidence="1">Uncharacterized protein</fullName>
    </submittedName>
</protein>
<proteinExistence type="predicted"/>
<dbReference type="EMBL" id="JACXVP010000001">
    <property type="protein sequence ID" value="KAG5629807.1"/>
    <property type="molecule type" value="Genomic_DNA"/>
</dbReference>
<keyword evidence="2" id="KW-1185">Reference proteome</keyword>
<sequence length="137" mass="15679">MLVRFHRGLGIDPERLQENQSNLRSEISNAWSEAVLFHLVVGNLTLSWELDDKSRDSKLERGMVEEMFIESKLSSLSWVKFLRSSSNLEIIKRQIKPFENGELKEATVGVKFSLKSAVSEVKLNDFSCHLVTMNIIP</sequence>
<evidence type="ECO:0000313" key="1">
    <source>
        <dbReference type="EMBL" id="KAG5629807.1"/>
    </source>
</evidence>
<accession>A0A9J6B0D1</accession>
<evidence type="ECO:0000313" key="2">
    <source>
        <dbReference type="Proteomes" id="UP000824120"/>
    </source>
</evidence>
<comment type="caution">
    <text evidence="1">The sequence shown here is derived from an EMBL/GenBank/DDBJ whole genome shotgun (WGS) entry which is preliminary data.</text>
</comment>